<dbReference type="SUPFAM" id="SSF55961">
    <property type="entry name" value="Bet v1-like"/>
    <property type="match status" value="1"/>
</dbReference>
<dbReference type="EMBL" id="RAHX01000001">
    <property type="protein sequence ID" value="RJY08045.1"/>
    <property type="molecule type" value="Genomic_DNA"/>
</dbReference>
<evidence type="ECO:0000313" key="4">
    <source>
        <dbReference type="EMBL" id="RJY08045.1"/>
    </source>
</evidence>
<dbReference type="InterPro" id="IPR013538">
    <property type="entry name" value="ASHA1/2-like_C"/>
</dbReference>
<feature type="domain" description="Activator of Hsp90 ATPase homologue 1/2-like C-terminal" evidence="3">
    <location>
        <begin position="56"/>
        <end position="162"/>
    </location>
</feature>
<reference evidence="4 5" key="1">
    <citation type="journal article" date="2017" name="Int. J. Syst. Evol. Microbiol.">
        <title>Erythrobacter aquimixticola sp. nov., isolated from the junction between the ocean and a freshwater spring.</title>
        <authorList>
            <person name="Park S."/>
            <person name="Jung Y.T."/>
            <person name="Choi S.J."/>
            <person name="Yoon J.H."/>
        </authorList>
    </citation>
    <scope>NUCLEOTIDE SEQUENCE [LARGE SCALE GENOMIC DNA]</scope>
    <source>
        <strain evidence="4 5">JSSK-14</strain>
    </source>
</reference>
<dbReference type="Proteomes" id="UP000285232">
    <property type="component" value="Unassembled WGS sequence"/>
</dbReference>
<comment type="caution">
    <text evidence="4">The sequence shown here is derived from an EMBL/GenBank/DDBJ whole genome shotgun (WGS) entry which is preliminary data.</text>
</comment>
<evidence type="ECO:0000313" key="5">
    <source>
        <dbReference type="Proteomes" id="UP000285232"/>
    </source>
</evidence>
<dbReference type="OrthoDB" id="7058581at2"/>
<keyword evidence="5" id="KW-1185">Reference proteome</keyword>
<feature type="chain" id="PRO_5019199152" evidence="2">
    <location>
        <begin position="23"/>
        <end position="207"/>
    </location>
</feature>
<comment type="similarity">
    <text evidence="1">Belongs to the AHA1 family.</text>
</comment>
<evidence type="ECO:0000256" key="2">
    <source>
        <dbReference type="SAM" id="SignalP"/>
    </source>
</evidence>
<evidence type="ECO:0000259" key="3">
    <source>
        <dbReference type="Pfam" id="PF08327"/>
    </source>
</evidence>
<keyword evidence="2" id="KW-0732">Signal</keyword>
<protein>
    <submittedName>
        <fullName evidence="4">SRPBCC domain-containing protein</fullName>
    </submittedName>
</protein>
<dbReference type="Gene3D" id="3.30.530.20">
    <property type="match status" value="1"/>
</dbReference>
<feature type="signal peptide" evidence="2">
    <location>
        <begin position="1"/>
        <end position="22"/>
    </location>
</feature>
<proteinExistence type="inferred from homology"/>
<name>A0A419RQK6_9SPHN</name>
<organism evidence="4 5">
    <name type="scientific">Aurantiacibacter aquimixticola</name>
    <dbReference type="NCBI Taxonomy" id="1958945"/>
    <lineage>
        <taxon>Bacteria</taxon>
        <taxon>Pseudomonadati</taxon>
        <taxon>Pseudomonadota</taxon>
        <taxon>Alphaproteobacteria</taxon>
        <taxon>Sphingomonadales</taxon>
        <taxon>Erythrobacteraceae</taxon>
        <taxon>Aurantiacibacter</taxon>
    </lineage>
</organism>
<sequence>MRNTLLALILFGALATTPSVSAAAQDEQQDAAGVVMSEMVRISESEMALKQSVIVDADLEQTWAFFTEPSQVMRWMAPVADVDLRTGGTIRTHYDSCASIGDANTIELTIVNFVPQHLLTLQSNLDTAREAEWMNEEIYARRENLYNVIEFTPLDRDRTQITSWGLGYGDGPTWQTMFDFFIRGNEWSFGQLNRAIAGEEVWPDCAN</sequence>
<dbReference type="CDD" id="cd07814">
    <property type="entry name" value="SRPBCC_CalC_Aha1-like"/>
    <property type="match status" value="1"/>
</dbReference>
<accession>A0A419RQK6</accession>
<dbReference type="AlphaFoldDB" id="A0A419RQK6"/>
<dbReference type="InterPro" id="IPR023393">
    <property type="entry name" value="START-like_dom_sf"/>
</dbReference>
<gene>
    <name evidence="4" type="ORF">D6201_00545</name>
</gene>
<evidence type="ECO:0000256" key="1">
    <source>
        <dbReference type="ARBA" id="ARBA00006817"/>
    </source>
</evidence>
<dbReference type="Pfam" id="PF08327">
    <property type="entry name" value="AHSA1"/>
    <property type="match status" value="1"/>
</dbReference>